<dbReference type="OrthoDB" id="10686878at2759"/>
<gene>
    <name evidence="1" type="ORF">BpHYR1_004541</name>
</gene>
<dbReference type="AlphaFoldDB" id="A0A3M7PXH7"/>
<dbReference type="Proteomes" id="UP000276133">
    <property type="component" value="Unassembled WGS sequence"/>
</dbReference>
<comment type="caution">
    <text evidence="1">The sequence shown here is derived from an EMBL/GenBank/DDBJ whole genome shotgun (WGS) entry which is preliminary data.</text>
</comment>
<proteinExistence type="predicted"/>
<sequence length="383" mass="42768">MPFLFVDKRFLKIADNVIDFEEQIIVTGTFFLAADRKENFCTIDQKNQIKKKSPTHNFIISSFTKANDDSPSKIVLLVDHLNKASGVHKIQAILRRRYDASQLIPQTLDLLSQIKVLCRLGLPLELNAIVLSLTLLHALTQRRYVGIILKLVERPLQHKLGIDALDAQQIEHHVVSQVKGRVERIGLALDDVLGGRGRHALINHQNNNALVVEAPAARPARHLNVLAGRNPPGLFAVPFAARREQDCARRHVQAHGKGLGGEQHFEQAFREQYLNGLLEHRQHARVQRQHALHLGQLLVFVGQNADRVGEHLIDQLFFLVSVVVGLGGYDRVRLALLLTEAEHYHWRHLFVHYGLQDFVARGLVGRAGQVGAAAAATAAPSPL</sequence>
<name>A0A3M7PXH7_BRAPC</name>
<evidence type="ECO:0000313" key="2">
    <source>
        <dbReference type="Proteomes" id="UP000276133"/>
    </source>
</evidence>
<keyword evidence="2" id="KW-1185">Reference proteome</keyword>
<evidence type="ECO:0000313" key="1">
    <source>
        <dbReference type="EMBL" id="RNA03703.1"/>
    </source>
</evidence>
<dbReference type="EMBL" id="REGN01008388">
    <property type="protein sequence ID" value="RNA03703.1"/>
    <property type="molecule type" value="Genomic_DNA"/>
</dbReference>
<reference evidence="1 2" key="1">
    <citation type="journal article" date="2018" name="Sci. Rep.">
        <title>Genomic signatures of local adaptation to the degree of environmental predictability in rotifers.</title>
        <authorList>
            <person name="Franch-Gras L."/>
            <person name="Hahn C."/>
            <person name="Garcia-Roger E.M."/>
            <person name="Carmona M.J."/>
            <person name="Serra M."/>
            <person name="Gomez A."/>
        </authorList>
    </citation>
    <scope>NUCLEOTIDE SEQUENCE [LARGE SCALE GENOMIC DNA]</scope>
    <source>
        <strain evidence="1">HYR1</strain>
    </source>
</reference>
<organism evidence="1 2">
    <name type="scientific">Brachionus plicatilis</name>
    <name type="common">Marine rotifer</name>
    <name type="synonym">Brachionus muelleri</name>
    <dbReference type="NCBI Taxonomy" id="10195"/>
    <lineage>
        <taxon>Eukaryota</taxon>
        <taxon>Metazoa</taxon>
        <taxon>Spiralia</taxon>
        <taxon>Gnathifera</taxon>
        <taxon>Rotifera</taxon>
        <taxon>Eurotatoria</taxon>
        <taxon>Monogononta</taxon>
        <taxon>Pseudotrocha</taxon>
        <taxon>Ploima</taxon>
        <taxon>Brachionidae</taxon>
        <taxon>Brachionus</taxon>
    </lineage>
</organism>
<protein>
    <submittedName>
        <fullName evidence="1">Uncharacterized protein</fullName>
    </submittedName>
</protein>
<accession>A0A3M7PXH7</accession>